<dbReference type="NCBIfam" id="TIGR02130">
    <property type="entry name" value="dapB_plant"/>
    <property type="match status" value="1"/>
</dbReference>
<dbReference type="SUPFAM" id="SSF51735">
    <property type="entry name" value="NAD(P)-binding Rossmann-fold domains"/>
    <property type="match status" value="1"/>
</dbReference>
<evidence type="ECO:0000256" key="16">
    <source>
        <dbReference type="ARBA" id="ARBA00057936"/>
    </source>
</evidence>
<evidence type="ECO:0000256" key="11">
    <source>
        <dbReference type="ARBA" id="ARBA00023154"/>
    </source>
</evidence>
<keyword evidence="9" id="KW-0560">Oxidoreductase</keyword>
<evidence type="ECO:0000259" key="18">
    <source>
        <dbReference type="Pfam" id="PF05173"/>
    </source>
</evidence>
<dbReference type="GO" id="GO:0009570">
    <property type="term" value="C:chloroplast stroma"/>
    <property type="evidence" value="ECO:0007669"/>
    <property type="project" value="TreeGrafter"/>
</dbReference>
<dbReference type="GO" id="GO:0019877">
    <property type="term" value="P:diaminopimelate biosynthetic process"/>
    <property type="evidence" value="ECO:0007669"/>
    <property type="project" value="UniProtKB-KW"/>
</dbReference>
<dbReference type="Pfam" id="PF05173">
    <property type="entry name" value="DapB_C"/>
    <property type="match status" value="1"/>
</dbReference>
<sequence length="268" mass="29462">MGKAVIEAAVSAGLHLVPVSFSSSEESQKTVHVGGKDIQMYGPSERESILASAFDEYPNLVVVDYTVPTAVNDNAELYCKIGVPFVMGTTAGDREQLYKTVEDSKVYAVISPQMGKQVVVAFIAAMEIMAEQFPGAFSGYSLQVMESHQAFKLDTSGTAKEVISCFQKLGVSFDLDEIQMIRDPEQQLEMVGVPEEHLSGHAFHLYHLTSPDQTVSFEFQHNVCGRSVYAEGTIDATIFLAQKVRSKAEKRIYNMIDVLREGNAPSFD</sequence>
<evidence type="ECO:0000313" key="19">
    <source>
        <dbReference type="EMBL" id="GFZ10621.1"/>
    </source>
</evidence>
<keyword evidence="11" id="KW-0457">Lysine biosynthesis</keyword>
<keyword evidence="4" id="KW-0028">Amino-acid biosynthesis</keyword>
<name>A0A7J0GIR0_9ERIC</name>
<dbReference type="InterPro" id="IPR036291">
    <property type="entry name" value="NAD(P)-bd_dom_sf"/>
</dbReference>
<dbReference type="FunFam" id="3.30.360.10:FF:000037">
    <property type="entry name" value="4-hydroxy-tetrahydrodipicolinate reductase 2, chloroplastic"/>
    <property type="match status" value="1"/>
</dbReference>
<keyword evidence="10" id="KW-0520">NAD</keyword>
<evidence type="ECO:0000256" key="7">
    <source>
        <dbReference type="ARBA" id="ARBA00022915"/>
    </source>
</evidence>
<dbReference type="InterPro" id="IPR000846">
    <property type="entry name" value="DapB_N"/>
</dbReference>
<keyword evidence="5" id="KW-0934">Plastid</keyword>
<keyword evidence="6" id="KW-0521">NADP</keyword>
<dbReference type="EC" id="1.17.1.8" evidence="13"/>
<evidence type="ECO:0000256" key="3">
    <source>
        <dbReference type="ARBA" id="ARBA00022528"/>
    </source>
</evidence>
<reference evidence="19 20" key="1">
    <citation type="submission" date="2019-07" db="EMBL/GenBank/DDBJ databases">
        <title>De Novo Assembly of kiwifruit Actinidia rufa.</title>
        <authorList>
            <person name="Sugita-Konishi S."/>
            <person name="Sato K."/>
            <person name="Mori E."/>
            <person name="Abe Y."/>
            <person name="Kisaki G."/>
            <person name="Hamano K."/>
            <person name="Suezawa K."/>
            <person name="Otani M."/>
            <person name="Fukuda T."/>
            <person name="Manabe T."/>
            <person name="Gomi K."/>
            <person name="Tabuchi M."/>
            <person name="Akimitsu K."/>
            <person name="Kataoka I."/>
        </authorList>
    </citation>
    <scope>NUCLEOTIDE SEQUENCE [LARGE SCALE GENOMIC DNA]</scope>
    <source>
        <strain evidence="20">cv. Fuchu</strain>
    </source>
</reference>
<dbReference type="InterPro" id="IPR022663">
    <property type="entry name" value="DapB_C"/>
</dbReference>
<dbReference type="FunFam" id="3.40.50.720:FF:000264">
    <property type="entry name" value="4-hydroxy-tetrahydrodipicolinate reductase 2 chloroplastic"/>
    <property type="match status" value="1"/>
</dbReference>
<comment type="caution">
    <text evidence="19">The sequence shown here is derived from an EMBL/GenBank/DDBJ whole genome shotgun (WGS) entry which is preliminary data.</text>
</comment>
<dbReference type="InterPro" id="IPR023940">
    <property type="entry name" value="DHDPR_bac"/>
</dbReference>
<evidence type="ECO:0000256" key="15">
    <source>
        <dbReference type="ARBA" id="ARBA00049396"/>
    </source>
</evidence>
<evidence type="ECO:0000256" key="9">
    <source>
        <dbReference type="ARBA" id="ARBA00023002"/>
    </source>
</evidence>
<feature type="domain" description="Dihydrodipicolinate reductase N-terminal" evidence="17">
    <location>
        <begin position="1"/>
        <end position="114"/>
    </location>
</feature>
<keyword evidence="20" id="KW-1185">Reference proteome</keyword>
<proteinExistence type="inferred from homology"/>
<evidence type="ECO:0000256" key="12">
    <source>
        <dbReference type="ARBA" id="ARBA00037922"/>
    </source>
</evidence>
<dbReference type="GO" id="GO:0008839">
    <property type="term" value="F:4-hydroxy-tetrahydrodipicolinate reductase"/>
    <property type="evidence" value="ECO:0007669"/>
    <property type="project" value="UniProtKB-EC"/>
</dbReference>
<evidence type="ECO:0000256" key="6">
    <source>
        <dbReference type="ARBA" id="ARBA00022857"/>
    </source>
</evidence>
<evidence type="ECO:0000313" key="20">
    <source>
        <dbReference type="Proteomes" id="UP000585474"/>
    </source>
</evidence>
<comment type="catalytic activity">
    <reaction evidence="15">
        <text>(S)-2,3,4,5-tetrahydrodipicolinate + NAD(+) + H2O = (2S,4S)-4-hydroxy-2,3,4,5-tetrahydrodipicolinate + NADH + H(+)</text>
        <dbReference type="Rhea" id="RHEA:35323"/>
        <dbReference type="ChEBI" id="CHEBI:15377"/>
        <dbReference type="ChEBI" id="CHEBI:15378"/>
        <dbReference type="ChEBI" id="CHEBI:16845"/>
        <dbReference type="ChEBI" id="CHEBI:57540"/>
        <dbReference type="ChEBI" id="CHEBI:57945"/>
        <dbReference type="ChEBI" id="CHEBI:67139"/>
        <dbReference type="EC" id="1.17.1.8"/>
    </reaction>
</comment>
<comment type="catalytic activity">
    <reaction evidence="14">
        <text>(S)-2,3,4,5-tetrahydrodipicolinate + NADP(+) + H2O = (2S,4S)-4-hydroxy-2,3,4,5-tetrahydrodipicolinate + NADPH + H(+)</text>
        <dbReference type="Rhea" id="RHEA:35331"/>
        <dbReference type="ChEBI" id="CHEBI:15377"/>
        <dbReference type="ChEBI" id="CHEBI:15378"/>
        <dbReference type="ChEBI" id="CHEBI:16845"/>
        <dbReference type="ChEBI" id="CHEBI:57783"/>
        <dbReference type="ChEBI" id="CHEBI:58349"/>
        <dbReference type="ChEBI" id="CHEBI:67139"/>
        <dbReference type="EC" id="1.17.1.8"/>
    </reaction>
</comment>
<dbReference type="OrthoDB" id="10259487at2759"/>
<dbReference type="PANTHER" id="PTHR20836:SF0">
    <property type="entry name" value="4-HYDROXY-TETRAHYDRODIPICOLINATE REDUCTASE 1, CHLOROPLASTIC-RELATED"/>
    <property type="match status" value="1"/>
</dbReference>
<accession>A0A7J0GIR0</accession>
<keyword evidence="3" id="KW-0150">Chloroplast</keyword>
<dbReference type="Pfam" id="PF01113">
    <property type="entry name" value="DapB_N"/>
    <property type="match status" value="1"/>
</dbReference>
<comment type="similarity">
    <text evidence="2">Belongs to the DapB family.</text>
</comment>
<evidence type="ECO:0000256" key="10">
    <source>
        <dbReference type="ARBA" id="ARBA00023027"/>
    </source>
</evidence>
<dbReference type="PANTHER" id="PTHR20836">
    <property type="entry name" value="DIHYDRODIPICOLINATE REDUCTASE"/>
    <property type="match status" value="1"/>
</dbReference>
<dbReference type="AlphaFoldDB" id="A0A7J0GIR0"/>
<evidence type="ECO:0000256" key="1">
    <source>
        <dbReference type="ARBA" id="ARBA00004229"/>
    </source>
</evidence>
<keyword evidence="8" id="KW-0809">Transit peptide</keyword>
<comment type="function">
    <text evidence="16">Catalyzes the conversion of 4-hydroxy-tetrahydrodipicolinate (HTPA) to tetrahydrodipicolinate.</text>
</comment>
<evidence type="ECO:0000256" key="4">
    <source>
        <dbReference type="ARBA" id="ARBA00022605"/>
    </source>
</evidence>
<dbReference type="GO" id="GO:0009089">
    <property type="term" value="P:lysine biosynthetic process via diaminopimelate"/>
    <property type="evidence" value="ECO:0007669"/>
    <property type="project" value="InterPro"/>
</dbReference>
<comment type="pathway">
    <text evidence="12">Amino-acid biosynthesis; L-lysine biosynthesis via DAP pathway; (S)-tetrahydrodipicolinate from L-aspartate: step 4/4.</text>
</comment>
<comment type="subcellular location">
    <subcellularLocation>
        <location evidence="1">Plastid</location>
        <location evidence="1">Chloroplast</location>
    </subcellularLocation>
</comment>
<evidence type="ECO:0000256" key="2">
    <source>
        <dbReference type="ARBA" id="ARBA00006642"/>
    </source>
</evidence>
<dbReference type="InterPro" id="IPR011859">
    <property type="entry name" value="Dihydrodipicolinate_Rdtase_pln"/>
</dbReference>
<evidence type="ECO:0000256" key="14">
    <source>
        <dbReference type="ARBA" id="ARBA00049080"/>
    </source>
</evidence>
<evidence type="ECO:0000256" key="5">
    <source>
        <dbReference type="ARBA" id="ARBA00022640"/>
    </source>
</evidence>
<gene>
    <name evidence="19" type="ORF">Acr_22g0000190</name>
</gene>
<evidence type="ECO:0000256" key="8">
    <source>
        <dbReference type="ARBA" id="ARBA00022946"/>
    </source>
</evidence>
<keyword evidence="7" id="KW-0220">Diaminopimelate biosynthesis</keyword>
<organism evidence="19 20">
    <name type="scientific">Actinidia rufa</name>
    <dbReference type="NCBI Taxonomy" id="165716"/>
    <lineage>
        <taxon>Eukaryota</taxon>
        <taxon>Viridiplantae</taxon>
        <taxon>Streptophyta</taxon>
        <taxon>Embryophyta</taxon>
        <taxon>Tracheophyta</taxon>
        <taxon>Spermatophyta</taxon>
        <taxon>Magnoliopsida</taxon>
        <taxon>eudicotyledons</taxon>
        <taxon>Gunneridae</taxon>
        <taxon>Pentapetalae</taxon>
        <taxon>asterids</taxon>
        <taxon>Ericales</taxon>
        <taxon>Actinidiaceae</taxon>
        <taxon>Actinidia</taxon>
    </lineage>
</organism>
<protein>
    <recommendedName>
        <fullName evidence="13">4-hydroxy-tetrahydrodipicolinate reductase</fullName>
        <ecNumber evidence="13">1.17.1.8</ecNumber>
    </recommendedName>
</protein>
<dbReference type="EMBL" id="BJWL01000022">
    <property type="protein sequence ID" value="GFZ10621.1"/>
    <property type="molecule type" value="Genomic_DNA"/>
</dbReference>
<dbReference type="GO" id="GO:0070402">
    <property type="term" value="F:NADPH binding"/>
    <property type="evidence" value="ECO:0007669"/>
    <property type="project" value="InterPro"/>
</dbReference>
<dbReference type="Proteomes" id="UP000585474">
    <property type="component" value="Unassembled WGS sequence"/>
</dbReference>
<evidence type="ECO:0000259" key="17">
    <source>
        <dbReference type="Pfam" id="PF01113"/>
    </source>
</evidence>
<feature type="domain" description="Dihydrodipicolinate reductase C-terminal" evidence="18">
    <location>
        <begin position="119"/>
        <end position="259"/>
    </location>
</feature>
<dbReference type="Gene3D" id="3.40.50.720">
    <property type="entry name" value="NAD(P)-binding Rossmann-like Domain"/>
    <property type="match status" value="1"/>
</dbReference>
<evidence type="ECO:0000256" key="13">
    <source>
        <dbReference type="ARBA" id="ARBA00038983"/>
    </source>
</evidence>